<evidence type="ECO:0000256" key="8">
    <source>
        <dbReference type="ARBA" id="ARBA00023319"/>
    </source>
</evidence>
<dbReference type="InterPro" id="IPR040216">
    <property type="entry name" value="CTLA4/CD28"/>
</dbReference>
<evidence type="ECO:0000256" key="6">
    <source>
        <dbReference type="ARBA" id="ARBA00023157"/>
    </source>
</evidence>
<name>A0AAD9CHZ1_DISEL</name>
<reference evidence="11" key="1">
    <citation type="submission" date="2023-04" db="EMBL/GenBank/DDBJ databases">
        <title>Chromosome-level genome of Chaenocephalus aceratus.</title>
        <authorList>
            <person name="Park H."/>
        </authorList>
    </citation>
    <scope>NUCLEOTIDE SEQUENCE</scope>
    <source>
        <strain evidence="11">DE</strain>
        <tissue evidence="11">Muscle</tissue>
    </source>
</reference>
<evidence type="ECO:0000256" key="2">
    <source>
        <dbReference type="ARBA" id="ARBA00022692"/>
    </source>
</evidence>
<keyword evidence="2 9" id="KW-0812">Transmembrane</keyword>
<gene>
    <name evidence="11" type="ORF">KUDE01_005730</name>
</gene>
<dbReference type="AlphaFoldDB" id="A0AAD9CHZ1"/>
<sequence length="363" mass="39932">MRAGVLWMLMVCLSDGKDPTCSVLTSLTVSKPSKVNVSCPSTTGRETNYELFFNDSSFGLIHMEKMSGPADMLFSGQFEVTANSSGEFLCRSEESWPPPNSEDCHTTEVIVAELQFLHEINGSAPAANQSCPFRYPLIPEENKQPVKAAASLYRQSISSKFPVAAKSFLLSLCLPAWSAVKVVQPYKVVSSNGTALVQCFLHPQPFHHQSPLPNNDLSYPFPEPEDLRVTLLRGLHGSTKICSSILNLTGPIETGEEGKVQCSAQRREGALELTVSGLRATDTDLYRCDIEIFYPPPYLRFTGNGTLIHILGSSDFIVPVVVLVILVLFVLIIIMYLQASKCDRGRREIIRPVHTVDAAVFSC</sequence>
<dbReference type="InterPro" id="IPR013783">
    <property type="entry name" value="Ig-like_fold"/>
</dbReference>
<dbReference type="PANTHER" id="PTHR11494:SF8">
    <property type="entry name" value="CYTOTOXIC T-LYMPHOCYTE PROTEIN 4"/>
    <property type="match status" value="1"/>
</dbReference>
<proteinExistence type="predicted"/>
<keyword evidence="5 9" id="KW-0472">Membrane</keyword>
<feature type="chain" id="PRO_5041998674" evidence="10">
    <location>
        <begin position="17"/>
        <end position="363"/>
    </location>
</feature>
<comment type="subcellular location">
    <subcellularLocation>
        <location evidence="1">Membrane</location>
        <topology evidence="1">Single-pass type I membrane protein</topology>
    </subcellularLocation>
</comment>
<feature type="signal peptide" evidence="10">
    <location>
        <begin position="1"/>
        <end position="16"/>
    </location>
</feature>
<keyword evidence="6" id="KW-1015">Disulfide bond</keyword>
<keyword evidence="3 10" id="KW-0732">Signal</keyword>
<evidence type="ECO:0000256" key="4">
    <source>
        <dbReference type="ARBA" id="ARBA00022989"/>
    </source>
</evidence>
<evidence type="ECO:0000256" key="3">
    <source>
        <dbReference type="ARBA" id="ARBA00022729"/>
    </source>
</evidence>
<organism evidence="11 12">
    <name type="scientific">Dissostichus eleginoides</name>
    <name type="common">Patagonian toothfish</name>
    <name type="synonym">Dissostichus amissus</name>
    <dbReference type="NCBI Taxonomy" id="100907"/>
    <lineage>
        <taxon>Eukaryota</taxon>
        <taxon>Metazoa</taxon>
        <taxon>Chordata</taxon>
        <taxon>Craniata</taxon>
        <taxon>Vertebrata</taxon>
        <taxon>Euteleostomi</taxon>
        <taxon>Actinopterygii</taxon>
        <taxon>Neopterygii</taxon>
        <taxon>Teleostei</taxon>
        <taxon>Neoteleostei</taxon>
        <taxon>Acanthomorphata</taxon>
        <taxon>Eupercaria</taxon>
        <taxon>Perciformes</taxon>
        <taxon>Notothenioidei</taxon>
        <taxon>Nototheniidae</taxon>
        <taxon>Dissostichus</taxon>
    </lineage>
</organism>
<keyword evidence="12" id="KW-1185">Reference proteome</keyword>
<evidence type="ECO:0000313" key="12">
    <source>
        <dbReference type="Proteomes" id="UP001228049"/>
    </source>
</evidence>
<dbReference type="SUPFAM" id="SSF48726">
    <property type="entry name" value="Immunoglobulin"/>
    <property type="match status" value="1"/>
</dbReference>
<evidence type="ECO:0000256" key="9">
    <source>
        <dbReference type="SAM" id="Phobius"/>
    </source>
</evidence>
<dbReference type="Proteomes" id="UP001228049">
    <property type="component" value="Unassembled WGS sequence"/>
</dbReference>
<protein>
    <submittedName>
        <fullName evidence="11">Cytotoxic T-lymphocyte protein 4</fullName>
    </submittedName>
</protein>
<dbReference type="PANTHER" id="PTHR11494">
    <property type="entry name" value="CYTOTOXIC T-LYMPHOCYTE PROTEIN"/>
    <property type="match status" value="1"/>
</dbReference>
<dbReference type="GO" id="GO:0050852">
    <property type="term" value="P:T cell receptor signaling pathway"/>
    <property type="evidence" value="ECO:0007669"/>
    <property type="project" value="TreeGrafter"/>
</dbReference>
<evidence type="ECO:0000256" key="10">
    <source>
        <dbReference type="SAM" id="SignalP"/>
    </source>
</evidence>
<evidence type="ECO:0000313" key="11">
    <source>
        <dbReference type="EMBL" id="KAK1902770.1"/>
    </source>
</evidence>
<dbReference type="EMBL" id="JASDAP010000005">
    <property type="protein sequence ID" value="KAK1902770.1"/>
    <property type="molecule type" value="Genomic_DNA"/>
</dbReference>
<evidence type="ECO:0000256" key="1">
    <source>
        <dbReference type="ARBA" id="ARBA00004479"/>
    </source>
</evidence>
<keyword evidence="4 9" id="KW-1133">Transmembrane helix</keyword>
<comment type="caution">
    <text evidence="11">The sequence shown here is derived from an EMBL/GenBank/DDBJ whole genome shotgun (WGS) entry which is preliminary data.</text>
</comment>
<dbReference type="Gene3D" id="2.60.40.10">
    <property type="entry name" value="Immunoglobulins"/>
    <property type="match status" value="1"/>
</dbReference>
<evidence type="ECO:0000256" key="7">
    <source>
        <dbReference type="ARBA" id="ARBA00023180"/>
    </source>
</evidence>
<accession>A0AAD9CHZ1</accession>
<evidence type="ECO:0000256" key="5">
    <source>
        <dbReference type="ARBA" id="ARBA00023136"/>
    </source>
</evidence>
<dbReference type="InterPro" id="IPR036179">
    <property type="entry name" value="Ig-like_dom_sf"/>
</dbReference>
<dbReference type="GO" id="GO:0042129">
    <property type="term" value="P:regulation of T cell proliferation"/>
    <property type="evidence" value="ECO:0007669"/>
    <property type="project" value="InterPro"/>
</dbReference>
<keyword evidence="7" id="KW-0325">Glycoprotein</keyword>
<feature type="transmembrane region" description="Helical" evidence="9">
    <location>
        <begin position="316"/>
        <end position="337"/>
    </location>
</feature>
<dbReference type="GO" id="GO:0009897">
    <property type="term" value="C:external side of plasma membrane"/>
    <property type="evidence" value="ECO:0007669"/>
    <property type="project" value="TreeGrafter"/>
</dbReference>
<keyword evidence="8" id="KW-0393">Immunoglobulin domain</keyword>